<dbReference type="Gene3D" id="3.30.465.10">
    <property type="match status" value="1"/>
</dbReference>
<reference evidence="3 4" key="1">
    <citation type="journal article" date="2024" name="Plant J.">
        <title>Genome sequences and population genomics reveal climatic adaptation and genomic divergence between two closely related sweetgum species.</title>
        <authorList>
            <person name="Xu W.Q."/>
            <person name="Ren C.Q."/>
            <person name="Zhang X.Y."/>
            <person name="Comes H.P."/>
            <person name="Liu X.H."/>
            <person name="Li Y.G."/>
            <person name="Kettle C.J."/>
            <person name="Jalonen R."/>
            <person name="Gaisberger H."/>
            <person name="Ma Y.Z."/>
            <person name="Qiu Y.X."/>
        </authorList>
    </citation>
    <scope>NUCLEOTIDE SEQUENCE [LARGE SCALE GENOMIC DNA]</scope>
    <source>
        <strain evidence="3">Hangzhou</strain>
    </source>
</reference>
<keyword evidence="1" id="KW-0732">Signal</keyword>
<proteinExistence type="predicted"/>
<dbReference type="PROSITE" id="PS51387">
    <property type="entry name" value="FAD_PCMH"/>
    <property type="match status" value="1"/>
</dbReference>
<evidence type="ECO:0000256" key="1">
    <source>
        <dbReference type="SAM" id="SignalP"/>
    </source>
</evidence>
<gene>
    <name evidence="3" type="ORF">L1049_024860</name>
</gene>
<feature type="signal peptide" evidence="1">
    <location>
        <begin position="1"/>
        <end position="24"/>
    </location>
</feature>
<evidence type="ECO:0000259" key="2">
    <source>
        <dbReference type="PROSITE" id="PS51387"/>
    </source>
</evidence>
<dbReference type="Proteomes" id="UP001415857">
    <property type="component" value="Unassembled WGS sequence"/>
</dbReference>
<keyword evidence="4" id="KW-1185">Reference proteome</keyword>
<dbReference type="PANTHER" id="PTHR32448">
    <property type="entry name" value="OS08G0158400 PROTEIN"/>
    <property type="match status" value="1"/>
</dbReference>
<accession>A0AAP0S1A5</accession>
<dbReference type="SUPFAM" id="SSF56176">
    <property type="entry name" value="FAD-binding/transporter-associated domain-like"/>
    <property type="match status" value="1"/>
</dbReference>
<feature type="domain" description="FAD-binding PCMH-type" evidence="2">
    <location>
        <begin position="1"/>
        <end position="141"/>
    </location>
</feature>
<sequence length="200" mass="21972">MTSRESPTGLMTSLLLCSTCLISGQLLSTSNKRQRGFKRVQLWPLGELYFGILEKSKVLGFPAGVCTTVGASGHISGGGYCNMMRKYGLSSDHMIDAQIVDANGSVLDRKSMGEDLFWAVRGGEGASFGVILSYTLKLVPVPETVTVFRMEKTLEQNGTDIVYRWQNVADKIDNDLFMRMHLNPVKSTITASFESLFLGN</sequence>
<dbReference type="InterPro" id="IPR006094">
    <property type="entry name" value="Oxid_FAD_bind_N"/>
</dbReference>
<comment type="caution">
    <text evidence="3">The sequence shown here is derived from an EMBL/GenBank/DDBJ whole genome shotgun (WGS) entry which is preliminary data.</text>
</comment>
<name>A0AAP0S1A5_LIQFO</name>
<dbReference type="Gene3D" id="3.40.462.20">
    <property type="match status" value="1"/>
</dbReference>
<evidence type="ECO:0000313" key="3">
    <source>
        <dbReference type="EMBL" id="KAK9285661.1"/>
    </source>
</evidence>
<dbReference type="InterPro" id="IPR036318">
    <property type="entry name" value="FAD-bd_PCMH-like_sf"/>
</dbReference>
<dbReference type="InterPro" id="IPR016166">
    <property type="entry name" value="FAD-bd_PCMH"/>
</dbReference>
<organism evidence="3 4">
    <name type="scientific">Liquidambar formosana</name>
    <name type="common">Formosan gum</name>
    <dbReference type="NCBI Taxonomy" id="63359"/>
    <lineage>
        <taxon>Eukaryota</taxon>
        <taxon>Viridiplantae</taxon>
        <taxon>Streptophyta</taxon>
        <taxon>Embryophyta</taxon>
        <taxon>Tracheophyta</taxon>
        <taxon>Spermatophyta</taxon>
        <taxon>Magnoliopsida</taxon>
        <taxon>eudicotyledons</taxon>
        <taxon>Gunneridae</taxon>
        <taxon>Pentapetalae</taxon>
        <taxon>Saxifragales</taxon>
        <taxon>Altingiaceae</taxon>
        <taxon>Liquidambar</taxon>
    </lineage>
</organism>
<dbReference type="InterPro" id="IPR016169">
    <property type="entry name" value="FAD-bd_PCMH_sub2"/>
</dbReference>
<feature type="chain" id="PRO_5042997200" description="FAD-binding PCMH-type domain-containing protein" evidence="1">
    <location>
        <begin position="25"/>
        <end position="200"/>
    </location>
</feature>
<protein>
    <recommendedName>
        <fullName evidence="2">FAD-binding PCMH-type domain-containing protein</fullName>
    </recommendedName>
</protein>
<dbReference type="GO" id="GO:0071949">
    <property type="term" value="F:FAD binding"/>
    <property type="evidence" value="ECO:0007669"/>
    <property type="project" value="InterPro"/>
</dbReference>
<dbReference type="Pfam" id="PF01565">
    <property type="entry name" value="FAD_binding_4"/>
    <property type="match status" value="1"/>
</dbReference>
<dbReference type="EMBL" id="JBBPBK010000005">
    <property type="protein sequence ID" value="KAK9285661.1"/>
    <property type="molecule type" value="Genomic_DNA"/>
</dbReference>
<evidence type="ECO:0000313" key="4">
    <source>
        <dbReference type="Proteomes" id="UP001415857"/>
    </source>
</evidence>
<dbReference type="AlphaFoldDB" id="A0AAP0S1A5"/>